<dbReference type="InterPro" id="IPR023393">
    <property type="entry name" value="START-like_dom_sf"/>
</dbReference>
<dbReference type="Proteomes" id="UP001235547">
    <property type="component" value="Chromosome 1"/>
</dbReference>
<protein>
    <submittedName>
        <fullName evidence="3">SRPBCC family protein</fullName>
    </submittedName>
</protein>
<dbReference type="EMBL" id="CP120371">
    <property type="protein sequence ID" value="WEX84380.1"/>
    <property type="molecule type" value="Genomic_DNA"/>
</dbReference>
<organism evidence="3 4">
    <name type="scientific">Sinorhizobium numidicum</name>
    <dbReference type="NCBI Taxonomy" id="680248"/>
    <lineage>
        <taxon>Bacteria</taxon>
        <taxon>Pseudomonadati</taxon>
        <taxon>Pseudomonadota</taxon>
        <taxon>Alphaproteobacteria</taxon>
        <taxon>Hyphomicrobiales</taxon>
        <taxon>Rhizobiaceae</taxon>
        <taxon>Sinorhizobium/Ensifer group</taxon>
        <taxon>Sinorhizobium</taxon>
    </lineage>
</organism>
<accession>A0ABY8D0G3</accession>
<gene>
    <name evidence="3" type="ORF">PYH38_003251</name>
</gene>
<name>A0ABY8D0G3_9HYPH</name>
<feature type="domain" description="Activator of Hsp90 ATPase homologue 1/2-like C-terminal" evidence="2">
    <location>
        <begin position="18"/>
        <end position="156"/>
    </location>
</feature>
<reference evidence="3 4" key="1">
    <citation type="submission" date="2023-03" db="EMBL/GenBank/DDBJ databases">
        <authorList>
            <person name="Kaur S."/>
            <person name="Espinosa-Saiz D."/>
            <person name="Velazquez E."/>
            <person name="Menendez E."/>
            <person name="diCenzo G.C."/>
        </authorList>
    </citation>
    <scope>NUCLEOTIDE SEQUENCE [LARGE SCALE GENOMIC DNA]</scope>
    <source>
        <strain evidence="3 4">LMG 27395</strain>
    </source>
</reference>
<dbReference type="InterPro" id="IPR013538">
    <property type="entry name" value="ASHA1/2-like_C"/>
</dbReference>
<comment type="similarity">
    <text evidence="1">Belongs to the AHA1 family.</text>
</comment>
<evidence type="ECO:0000256" key="1">
    <source>
        <dbReference type="ARBA" id="ARBA00006817"/>
    </source>
</evidence>
<dbReference type="CDD" id="cd08895">
    <property type="entry name" value="SRPBCC_CalC_Aha1-like_2"/>
    <property type="match status" value="1"/>
</dbReference>
<evidence type="ECO:0000313" key="4">
    <source>
        <dbReference type="Proteomes" id="UP001235547"/>
    </source>
</evidence>
<dbReference type="SUPFAM" id="SSF55961">
    <property type="entry name" value="Bet v1-like"/>
    <property type="match status" value="1"/>
</dbReference>
<proteinExistence type="inferred from homology"/>
<keyword evidence="4" id="KW-1185">Reference proteome</keyword>
<dbReference type="RefSeq" id="WP_280735305.1">
    <property type="nucleotide sequence ID" value="NZ_CP120368.1"/>
</dbReference>
<dbReference type="Pfam" id="PF08327">
    <property type="entry name" value="AHSA1"/>
    <property type="match status" value="1"/>
</dbReference>
<evidence type="ECO:0000313" key="3">
    <source>
        <dbReference type="EMBL" id="WEX84380.1"/>
    </source>
</evidence>
<dbReference type="Gene3D" id="3.30.530.20">
    <property type="match status" value="1"/>
</dbReference>
<sequence>MTKEPASRRTDSASRIVKASPPTVYQALLDPEAVAKWLPPEGMKGEIYRFEPWEGGAYRMALVYEEPDHRTPGKTSGHADLVAGRFVQLIPDERVVQQAEFESDDPAFAGTMTIIWALEPASDGTLVTVICENVPPGISRQDHEAALSSTLANLATFTE</sequence>
<evidence type="ECO:0000259" key="2">
    <source>
        <dbReference type="Pfam" id="PF08327"/>
    </source>
</evidence>